<name>A0A4Y2GHH1_ARAVE</name>
<reference evidence="1 2" key="1">
    <citation type="journal article" date="2019" name="Sci. Rep.">
        <title>Orb-weaving spider Araneus ventricosus genome elucidates the spidroin gene catalogue.</title>
        <authorList>
            <person name="Kono N."/>
            <person name="Nakamura H."/>
            <person name="Ohtoshi R."/>
            <person name="Moran D.A.P."/>
            <person name="Shinohara A."/>
            <person name="Yoshida Y."/>
            <person name="Fujiwara M."/>
            <person name="Mori M."/>
            <person name="Tomita M."/>
            <person name="Arakawa K."/>
        </authorList>
    </citation>
    <scope>NUCLEOTIDE SEQUENCE [LARGE SCALE GENOMIC DNA]</scope>
</reference>
<dbReference type="PANTHER" id="PTHR45786:SF74">
    <property type="entry name" value="ATP-DEPENDENT DNA HELICASE"/>
    <property type="match status" value="1"/>
</dbReference>
<dbReference type="OrthoDB" id="7698527at2759"/>
<evidence type="ECO:0000313" key="1">
    <source>
        <dbReference type="EMBL" id="GBM53060.1"/>
    </source>
</evidence>
<dbReference type="AlphaFoldDB" id="A0A4Y2GHH1"/>
<evidence type="ECO:0008006" key="3">
    <source>
        <dbReference type="Google" id="ProtNLM"/>
    </source>
</evidence>
<accession>A0A4Y2GHH1</accession>
<dbReference type="EMBL" id="BGPR01177943">
    <property type="protein sequence ID" value="GBM53060.1"/>
    <property type="molecule type" value="Genomic_DNA"/>
</dbReference>
<dbReference type="PANTHER" id="PTHR45786">
    <property type="entry name" value="DNA BINDING PROTEIN-LIKE"/>
    <property type="match status" value="1"/>
</dbReference>
<keyword evidence="2" id="KW-1185">Reference proteome</keyword>
<evidence type="ECO:0000313" key="2">
    <source>
        <dbReference type="Proteomes" id="UP000499080"/>
    </source>
</evidence>
<gene>
    <name evidence="1" type="ORF">AVEN_55635_1</name>
</gene>
<protein>
    <recommendedName>
        <fullName evidence="3">Helitron helicase-like domain-containing protein</fullName>
    </recommendedName>
</protein>
<proteinExistence type="predicted"/>
<organism evidence="1 2">
    <name type="scientific">Araneus ventricosus</name>
    <name type="common">Orbweaver spider</name>
    <name type="synonym">Epeira ventricosa</name>
    <dbReference type="NCBI Taxonomy" id="182803"/>
    <lineage>
        <taxon>Eukaryota</taxon>
        <taxon>Metazoa</taxon>
        <taxon>Ecdysozoa</taxon>
        <taxon>Arthropoda</taxon>
        <taxon>Chelicerata</taxon>
        <taxon>Arachnida</taxon>
        <taxon>Araneae</taxon>
        <taxon>Araneomorphae</taxon>
        <taxon>Entelegynae</taxon>
        <taxon>Araneoidea</taxon>
        <taxon>Araneidae</taxon>
        <taxon>Araneus</taxon>
    </lineage>
</organism>
<sequence>MGYQIKPPPDLTKVYGTAESLWRKIAKCGKPMADGNMDVWRVFNDLKPAWREKYRTLWFYPGPYFYRIHGQIYHKVSSLYSNHNKPGYGQMHVFDTSKATEKRIERNEGCLPSVMERLDSMMRAINPFIECYLQMNRIIKENPATNIRMVFMENGDLDLRRYKQPTSKTETAAVFEGDNGEPPANKMPEYKWIYHVSKKVDRICKSP</sequence>
<dbReference type="Proteomes" id="UP000499080">
    <property type="component" value="Unassembled WGS sequence"/>
</dbReference>
<comment type="caution">
    <text evidence="1">The sequence shown here is derived from an EMBL/GenBank/DDBJ whole genome shotgun (WGS) entry which is preliminary data.</text>
</comment>